<dbReference type="Proteomes" id="UP000568050">
    <property type="component" value="Unassembled WGS sequence"/>
</dbReference>
<dbReference type="RefSeq" id="WP_183373612.1">
    <property type="nucleotide sequence ID" value="NZ_CBCSFZ010000003.1"/>
</dbReference>
<proteinExistence type="predicted"/>
<protein>
    <submittedName>
        <fullName evidence="2">Uncharacterized protein</fullName>
    </submittedName>
</protein>
<comment type="caution">
    <text evidence="2">The sequence shown here is derived from an EMBL/GenBank/DDBJ whole genome shotgun (WGS) entry which is preliminary data.</text>
</comment>
<dbReference type="AlphaFoldDB" id="A0A839QNR9"/>
<feature type="compositionally biased region" description="Basic and acidic residues" evidence="1">
    <location>
        <begin position="51"/>
        <end position="64"/>
    </location>
</feature>
<gene>
    <name evidence="2" type="ORF">FHX50_000192</name>
</gene>
<accession>A0A839QNR9</accession>
<organism evidence="2 3">
    <name type="scientific">Helcobacillus massiliensis</name>
    <dbReference type="NCBI Taxonomy" id="521392"/>
    <lineage>
        <taxon>Bacteria</taxon>
        <taxon>Bacillati</taxon>
        <taxon>Actinomycetota</taxon>
        <taxon>Actinomycetes</taxon>
        <taxon>Micrococcales</taxon>
        <taxon>Dermabacteraceae</taxon>
        <taxon>Helcobacillus</taxon>
    </lineage>
</organism>
<reference evidence="2 3" key="1">
    <citation type="submission" date="2020-08" db="EMBL/GenBank/DDBJ databases">
        <title>Sequencing the genomes of 1000 actinobacteria strains.</title>
        <authorList>
            <person name="Klenk H.-P."/>
        </authorList>
    </citation>
    <scope>NUCLEOTIDE SEQUENCE [LARGE SCALE GENOMIC DNA]</scope>
    <source>
        <strain evidence="2 3">DSM 23040</strain>
    </source>
</reference>
<name>A0A839QNR9_9MICO</name>
<evidence type="ECO:0000313" key="3">
    <source>
        <dbReference type="Proteomes" id="UP000568050"/>
    </source>
</evidence>
<keyword evidence="3" id="KW-1185">Reference proteome</keyword>
<evidence type="ECO:0000256" key="1">
    <source>
        <dbReference type="SAM" id="MobiDB-lite"/>
    </source>
</evidence>
<evidence type="ECO:0000313" key="2">
    <source>
        <dbReference type="EMBL" id="MBB3021944.1"/>
    </source>
</evidence>
<dbReference type="EMBL" id="JACHWP010000001">
    <property type="protein sequence ID" value="MBB3021944.1"/>
    <property type="molecule type" value="Genomic_DNA"/>
</dbReference>
<feature type="region of interest" description="Disordered" evidence="1">
    <location>
        <begin position="51"/>
        <end position="96"/>
    </location>
</feature>
<sequence length="96" mass="10154">MSTPESGAPQGQVEVSPAASTAVKLVSGQLSNDELAAIAVAVSALSVVAREEAHQRELESRSGDRGTGWSSPVHRVRGGHALRGERGPMAWRFNHR</sequence>